<organism evidence="1">
    <name type="scientific">Ananas comosus var. bracteatus</name>
    <name type="common">red pineapple</name>
    <dbReference type="NCBI Taxonomy" id="296719"/>
    <lineage>
        <taxon>Eukaryota</taxon>
        <taxon>Viridiplantae</taxon>
        <taxon>Streptophyta</taxon>
        <taxon>Embryophyta</taxon>
        <taxon>Tracheophyta</taxon>
        <taxon>Spermatophyta</taxon>
        <taxon>Magnoliopsida</taxon>
        <taxon>Liliopsida</taxon>
        <taxon>Poales</taxon>
        <taxon>Bromeliaceae</taxon>
        <taxon>Bromelioideae</taxon>
        <taxon>Ananas</taxon>
    </lineage>
</organism>
<protein>
    <submittedName>
        <fullName evidence="1">Uncharacterized protein</fullName>
    </submittedName>
</protein>
<accession>A0A6V7PEB6</accession>
<sequence length="245" mass="27176">MPLKGIPAYHLSAPNWLNNCPSAAFEVTLRQLAKESLNLAKRLRAYLAWLDRVEATFGDFWREVGIYEAIELSRHPLIADNVLLLAPASNVFLFKREPLIPTLLDVAAIIGVPRRDFAVDVAPRNRSSTYLTSGQREEAVRARVVAVIVDAPELDSGCGELFSNSSEVLADSATSTRNAVLLKFTVDRGYFSLATIDPAGGATAVRVYRCQGIAFESHRFRLLRLPQTRIEARASRVRALPDRRS</sequence>
<evidence type="ECO:0000313" key="1">
    <source>
        <dbReference type="EMBL" id="CAD1829219.1"/>
    </source>
</evidence>
<dbReference type="EMBL" id="LR862147">
    <property type="protein sequence ID" value="CAD1829219.1"/>
    <property type="molecule type" value="Genomic_DNA"/>
</dbReference>
<proteinExistence type="predicted"/>
<reference evidence="1" key="1">
    <citation type="submission" date="2020-07" db="EMBL/GenBank/DDBJ databases">
        <authorList>
            <person name="Lin J."/>
        </authorList>
    </citation>
    <scope>NUCLEOTIDE SEQUENCE</scope>
</reference>
<name>A0A6V7PEB6_ANACO</name>
<dbReference type="AlphaFoldDB" id="A0A6V7PEB6"/>
<gene>
    <name evidence="1" type="ORF">CB5_LOCUS12430</name>
</gene>